<protein>
    <submittedName>
        <fullName evidence="4">Uncharacterized protein</fullName>
    </submittedName>
</protein>
<keyword evidence="3" id="KW-1133">Transmembrane helix</keyword>
<feature type="coiled-coil region" evidence="1">
    <location>
        <begin position="87"/>
        <end position="114"/>
    </location>
</feature>
<dbReference type="RefSeq" id="WP_068489961.1">
    <property type="nucleotide sequence ID" value="NZ_LWQT01000038.1"/>
</dbReference>
<feature type="compositionally biased region" description="Basic residues" evidence="2">
    <location>
        <begin position="170"/>
        <end position="183"/>
    </location>
</feature>
<feature type="region of interest" description="Disordered" evidence="2">
    <location>
        <begin position="162"/>
        <end position="183"/>
    </location>
</feature>
<evidence type="ECO:0000256" key="2">
    <source>
        <dbReference type="SAM" id="MobiDB-lite"/>
    </source>
</evidence>
<keyword evidence="3" id="KW-0472">Membrane</keyword>
<dbReference type="STRING" id="1285242.A6A04_13515"/>
<dbReference type="EMBL" id="LWQT01000038">
    <property type="protein sequence ID" value="OAN53905.1"/>
    <property type="molecule type" value="Genomic_DNA"/>
</dbReference>
<sequence length="183" mass="19314">MAFEALAADGPNYDQAVGAAQAVATKGFDILPGLHPAAQAIGMTALGLCSLAVVVMVGLILRDRLGGGAGGDHPPDACPPPGGCPEISHLSAKMDSLTAEMRADREERRDHRQDIRDSVTRIHQRLDDTVTRDELGHVLTLSQHAQEEMTRGLAALTGIAESIRSTATAPRRRAPPKRKASAS</sequence>
<keyword evidence="1" id="KW-0175">Coiled coil</keyword>
<evidence type="ECO:0000256" key="3">
    <source>
        <dbReference type="SAM" id="Phobius"/>
    </source>
</evidence>
<dbReference type="AlphaFoldDB" id="A0A178MWP8"/>
<keyword evidence="5" id="KW-1185">Reference proteome</keyword>
<gene>
    <name evidence="4" type="ORF">A6A04_13515</name>
</gene>
<evidence type="ECO:0000313" key="5">
    <source>
        <dbReference type="Proteomes" id="UP000078428"/>
    </source>
</evidence>
<proteinExistence type="predicted"/>
<keyword evidence="3" id="KW-0812">Transmembrane</keyword>
<dbReference type="Proteomes" id="UP000078428">
    <property type="component" value="Unassembled WGS sequence"/>
</dbReference>
<name>A0A178MWP8_9PROT</name>
<organism evidence="4 5">
    <name type="scientific">Paramagnetospirillum marisnigri</name>
    <dbReference type="NCBI Taxonomy" id="1285242"/>
    <lineage>
        <taxon>Bacteria</taxon>
        <taxon>Pseudomonadati</taxon>
        <taxon>Pseudomonadota</taxon>
        <taxon>Alphaproteobacteria</taxon>
        <taxon>Rhodospirillales</taxon>
        <taxon>Magnetospirillaceae</taxon>
        <taxon>Paramagnetospirillum</taxon>
    </lineage>
</organism>
<reference evidence="4 5" key="1">
    <citation type="submission" date="2016-04" db="EMBL/GenBank/DDBJ databases">
        <title>Draft genome sequence of freshwater magnetotactic bacteria Magnetospirillum marisnigri SP-1 and Magnetospirillum moscoviense BB-1.</title>
        <authorList>
            <person name="Koziaeva V."/>
            <person name="Dziuba M.V."/>
            <person name="Ivanov T.M."/>
            <person name="Kuznetsov B."/>
            <person name="Grouzdev D.S."/>
        </authorList>
    </citation>
    <scope>NUCLEOTIDE SEQUENCE [LARGE SCALE GENOMIC DNA]</scope>
    <source>
        <strain evidence="4 5">SP-1</strain>
    </source>
</reference>
<comment type="caution">
    <text evidence="4">The sequence shown here is derived from an EMBL/GenBank/DDBJ whole genome shotgun (WGS) entry which is preliminary data.</text>
</comment>
<evidence type="ECO:0000256" key="1">
    <source>
        <dbReference type="SAM" id="Coils"/>
    </source>
</evidence>
<evidence type="ECO:0000313" key="4">
    <source>
        <dbReference type="EMBL" id="OAN53905.1"/>
    </source>
</evidence>
<feature type="transmembrane region" description="Helical" evidence="3">
    <location>
        <begin position="40"/>
        <end position="61"/>
    </location>
</feature>
<accession>A0A178MWP8</accession>